<evidence type="ECO:0000256" key="4">
    <source>
        <dbReference type="ARBA" id="ARBA00022989"/>
    </source>
</evidence>
<dbReference type="GO" id="GO:0009897">
    <property type="term" value="C:external side of plasma membrane"/>
    <property type="evidence" value="ECO:0000318"/>
    <property type="project" value="GO_Central"/>
</dbReference>
<protein>
    <submittedName>
        <fullName evidence="13">C-C motif chemokine receptor 1</fullName>
    </submittedName>
</protein>
<gene>
    <name evidence="13" type="primary">CCR1</name>
    <name evidence="13" type="synonym">LOC100083187</name>
</gene>
<dbReference type="GO" id="GO:0060326">
    <property type="term" value="P:cell chemotaxis"/>
    <property type="evidence" value="ECO:0000318"/>
    <property type="project" value="GO_Central"/>
</dbReference>
<dbReference type="GO" id="GO:0006955">
    <property type="term" value="P:immune response"/>
    <property type="evidence" value="ECO:0000318"/>
    <property type="project" value="GO_Central"/>
</dbReference>
<dbReference type="GO" id="GO:1900016">
    <property type="term" value="P:negative regulation of cytokine production involved in inflammatory response"/>
    <property type="evidence" value="ECO:0007669"/>
    <property type="project" value="Ensembl"/>
</dbReference>
<dbReference type="GO" id="GO:0006816">
    <property type="term" value="P:calcium ion transport"/>
    <property type="evidence" value="ECO:0007669"/>
    <property type="project" value="Ensembl"/>
</dbReference>
<keyword evidence="4 11" id="KW-1133">Transmembrane helix</keyword>
<keyword evidence="7" id="KW-1015">Disulfide bond</keyword>
<keyword evidence="14" id="KW-1185">Reference proteome</keyword>
<evidence type="ECO:0000259" key="12">
    <source>
        <dbReference type="PROSITE" id="PS50262"/>
    </source>
</evidence>
<name>F6X7T2_ORNAN</name>
<reference evidence="13" key="1">
    <citation type="submission" date="2025-08" db="UniProtKB">
        <authorList>
            <consortium name="Ensembl"/>
        </authorList>
    </citation>
    <scope>IDENTIFICATION</scope>
    <source>
        <strain evidence="13">Glennie</strain>
    </source>
</reference>
<dbReference type="GO" id="GO:0035717">
    <property type="term" value="F:chemokine (C-C motif) ligand 7 binding"/>
    <property type="evidence" value="ECO:0007669"/>
    <property type="project" value="Ensembl"/>
</dbReference>
<dbReference type="PRINTS" id="PR01106">
    <property type="entry name" value="CHEMOKINER1"/>
</dbReference>
<dbReference type="GO" id="GO:0071791">
    <property type="term" value="F:chemokine (C-C motif) ligand 5 binding"/>
    <property type="evidence" value="ECO:0007669"/>
    <property type="project" value="Ensembl"/>
</dbReference>
<dbReference type="GO" id="GO:0005737">
    <property type="term" value="C:cytoplasm"/>
    <property type="evidence" value="ECO:0000318"/>
    <property type="project" value="GO_Central"/>
</dbReference>
<organism evidence="13 14">
    <name type="scientific">Ornithorhynchus anatinus</name>
    <name type="common">Duckbill platypus</name>
    <dbReference type="NCBI Taxonomy" id="9258"/>
    <lineage>
        <taxon>Eukaryota</taxon>
        <taxon>Metazoa</taxon>
        <taxon>Chordata</taxon>
        <taxon>Craniata</taxon>
        <taxon>Vertebrata</taxon>
        <taxon>Euteleostomi</taxon>
        <taxon>Mammalia</taxon>
        <taxon>Monotremata</taxon>
        <taxon>Ornithorhynchidae</taxon>
        <taxon>Ornithorhynchus</taxon>
    </lineage>
</organism>
<dbReference type="PRINTS" id="PR00237">
    <property type="entry name" value="GPCRRHODOPSN"/>
</dbReference>
<feature type="transmembrane region" description="Helical" evidence="11">
    <location>
        <begin position="40"/>
        <end position="60"/>
    </location>
</feature>
<sequence length="357" mass="40949">MNISTVETDYDSATELIYDLAEPCKKTDVKALATRFLPPLYSLVFIVGVVGNFMVVLILVKYKRLITMTNIYLLSLAFSDLLFLFTFPFWIHSELKGDWIFGNGMCKLLSCLHSVGLFSGIFIIILLTIDRYLAVVHAVFALKVRTVTVSFVSSAVAWILAGFTALPDFIFQKTQTKNLRRTCSLYFPHDTAETWKYLQALKQNILGFALPLLVMVVCYTGIIKRLLRQRGERKVVVVRLIFVIMLIFFIFWTPYNLVHLIFAFQEFIFENENECERSNQLDIALQVTEVIAFTHCCANPVIYAFVGERFRKYLCHFFQRHIAANLCKLVPFSPGKKLERTCSGIPSTGEQELLSEF</sequence>
<dbReference type="InterPro" id="IPR017452">
    <property type="entry name" value="GPCR_Rhodpsn_7TM"/>
</dbReference>
<dbReference type="OrthoDB" id="5970631at2759"/>
<feature type="transmembrane region" description="Helical" evidence="11">
    <location>
        <begin position="112"/>
        <end position="134"/>
    </location>
</feature>
<evidence type="ECO:0000256" key="10">
    <source>
        <dbReference type="RuleBase" id="RU000688"/>
    </source>
</evidence>
<evidence type="ECO:0000256" key="2">
    <source>
        <dbReference type="ARBA" id="ARBA00022475"/>
    </source>
</evidence>
<dbReference type="Pfam" id="PF00001">
    <property type="entry name" value="7tm_1"/>
    <property type="match status" value="1"/>
</dbReference>
<keyword evidence="6 11" id="KW-0472">Membrane</keyword>
<dbReference type="GO" id="GO:0006887">
    <property type="term" value="P:exocytosis"/>
    <property type="evidence" value="ECO:0007669"/>
    <property type="project" value="Ensembl"/>
</dbReference>
<evidence type="ECO:0000313" key="13">
    <source>
        <dbReference type="Ensembl" id="ENSOANP00000010831.3"/>
    </source>
</evidence>
<dbReference type="PANTHER" id="PTHR10489">
    <property type="entry name" value="CELL ADHESION MOLECULE"/>
    <property type="match status" value="1"/>
</dbReference>
<dbReference type="GO" id="GO:0007204">
    <property type="term" value="P:positive regulation of cytosolic calcium ion concentration"/>
    <property type="evidence" value="ECO:0000318"/>
    <property type="project" value="GO_Central"/>
</dbReference>
<dbReference type="GO" id="GO:0016493">
    <property type="term" value="F:C-C chemokine receptor activity"/>
    <property type="evidence" value="ECO:0000318"/>
    <property type="project" value="GO_Central"/>
</dbReference>
<dbReference type="GO" id="GO:0002548">
    <property type="term" value="P:monocyte chemotaxis"/>
    <property type="evidence" value="ECO:0007669"/>
    <property type="project" value="Ensembl"/>
</dbReference>
<feature type="transmembrane region" description="Helical" evidence="11">
    <location>
        <begin position="235"/>
        <end position="255"/>
    </location>
</feature>
<dbReference type="GeneTree" id="ENSGT01020000230359"/>
<proteinExistence type="inferred from homology"/>
<dbReference type="PROSITE" id="PS00237">
    <property type="entry name" value="G_PROTEIN_RECEP_F1_1"/>
    <property type="match status" value="1"/>
</dbReference>
<reference evidence="13" key="2">
    <citation type="submission" date="2025-09" db="UniProtKB">
        <authorList>
            <consortium name="Ensembl"/>
        </authorList>
    </citation>
    <scope>IDENTIFICATION</scope>
    <source>
        <strain evidence="13">Glennie</strain>
    </source>
</reference>
<dbReference type="GO" id="GO:0070374">
    <property type="term" value="P:positive regulation of ERK1 and ERK2 cascade"/>
    <property type="evidence" value="ECO:0007669"/>
    <property type="project" value="Ensembl"/>
</dbReference>
<dbReference type="eggNOG" id="KOG3656">
    <property type="taxonomic scope" value="Eukaryota"/>
</dbReference>
<dbReference type="Ensembl" id="ENSOANT00000010833.3">
    <property type="protein sequence ID" value="ENSOANP00000010831.3"/>
    <property type="gene ID" value="ENSOANG00000006788.3"/>
</dbReference>
<keyword evidence="8 10" id="KW-0675">Receptor</keyword>
<feature type="transmembrane region" description="Helical" evidence="11">
    <location>
        <begin position="205"/>
        <end position="223"/>
    </location>
</feature>
<dbReference type="GO" id="GO:0019722">
    <property type="term" value="P:calcium-mediated signaling"/>
    <property type="evidence" value="ECO:0000318"/>
    <property type="project" value="GO_Central"/>
</dbReference>
<dbReference type="GO" id="GO:0030502">
    <property type="term" value="P:negative regulation of bone mineralization"/>
    <property type="evidence" value="ECO:0007669"/>
    <property type="project" value="Ensembl"/>
</dbReference>
<dbReference type="Proteomes" id="UP000002279">
    <property type="component" value="Unplaced"/>
</dbReference>
<feature type="transmembrane region" description="Helical" evidence="11">
    <location>
        <begin position="146"/>
        <end position="166"/>
    </location>
</feature>
<dbReference type="GO" id="GO:0090026">
    <property type="term" value="P:positive regulation of monocyte chemotaxis"/>
    <property type="evidence" value="ECO:0007669"/>
    <property type="project" value="Ensembl"/>
</dbReference>
<evidence type="ECO:0000256" key="3">
    <source>
        <dbReference type="ARBA" id="ARBA00022692"/>
    </source>
</evidence>
<keyword evidence="2" id="KW-1003">Cell membrane</keyword>
<dbReference type="OMA" id="GITPCQK"/>
<dbReference type="PRINTS" id="PR00657">
    <property type="entry name" value="CCCHEMOKINER"/>
</dbReference>
<evidence type="ECO:0000256" key="7">
    <source>
        <dbReference type="ARBA" id="ARBA00023157"/>
    </source>
</evidence>
<dbReference type="PANTHER" id="PTHR10489:SF649">
    <property type="entry name" value="C-C CHEMOKINE RECEPTOR TYPE 3"/>
    <property type="match status" value="1"/>
</dbReference>
<dbReference type="InterPro" id="IPR000355">
    <property type="entry name" value="Chemokine_rcpt"/>
</dbReference>
<dbReference type="GO" id="GO:0051928">
    <property type="term" value="P:positive regulation of calcium ion transport"/>
    <property type="evidence" value="ECO:0007669"/>
    <property type="project" value="Ensembl"/>
</dbReference>
<feature type="domain" description="G-protein coupled receptors family 1 profile" evidence="12">
    <location>
        <begin position="51"/>
        <end position="303"/>
    </location>
</feature>
<keyword evidence="5 10" id="KW-0297">G-protein coupled receptor</keyword>
<evidence type="ECO:0000313" key="14">
    <source>
        <dbReference type="Proteomes" id="UP000002279"/>
    </source>
</evidence>
<dbReference type="GO" id="GO:0006874">
    <property type="term" value="P:intracellular calcium ion homeostasis"/>
    <property type="evidence" value="ECO:0007669"/>
    <property type="project" value="Ensembl"/>
</dbReference>
<dbReference type="InterPro" id="IPR000276">
    <property type="entry name" value="GPCR_Rhodpsn"/>
</dbReference>
<dbReference type="FunFam" id="1.20.1070.10:FF:000026">
    <property type="entry name" value="C-C chemokine receptor type 5"/>
    <property type="match status" value="1"/>
</dbReference>
<comment type="subcellular location">
    <subcellularLocation>
        <location evidence="1">Cell membrane</location>
        <topology evidence="1">Multi-pass membrane protein</topology>
    </subcellularLocation>
</comment>
<dbReference type="GO" id="GO:0007267">
    <property type="term" value="P:cell-cell signaling"/>
    <property type="evidence" value="ECO:0007669"/>
    <property type="project" value="Ensembl"/>
</dbReference>
<keyword evidence="3 10" id="KW-0812">Transmembrane</keyword>
<accession>F6X7T2</accession>
<dbReference type="GO" id="GO:0045672">
    <property type="term" value="P:positive regulation of osteoclast differentiation"/>
    <property type="evidence" value="ECO:0007669"/>
    <property type="project" value="Ensembl"/>
</dbReference>
<evidence type="ECO:0000256" key="11">
    <source>
        <dbReference type="SAM" id="Phobius"/>
    </source>
</evidence>
<evidence type="ECO:0000256" key="9">
    <source>
        <dbReference type="ARBA" id="ARBA00023224"/>
    </source>
</evidence>
<evidence type="ECO:0000256" key="6">
    <source>
        <dbReference type="ARBA" id="ARBA00023136"/>
    </source>
</evidence>
<dbReference type="PROSITE" id="PS50262">
    <property type="entry name" value="G_PROTEIN_RECEP_F1_2"/>
    <property type="match status" value="1"/>
</dbReference>
<dbReference type="GO" id="GO:0007249">
    <property type="term" value="P:canonical NF-kappaB signal transduction"/>
    <property type="evidence" value="ECO:0007669"/>
    <property type="project" value="Ensembl"/>
</dbReference>
<dbReference type="GO" id="GO:0023019">
    <property type="term" value="P:signal transduction involved in regulation of gene expression"/>
    <property type="evidence" value="ECO:0007669"/>
    <property type="project" value="Ensembl"/>
</dbReference>
<dbReference type="Gene3D" id="1.20.1070.10">
    <property type="entry name" value="Rhodopsin 7-helix transmembrane proteins"/>
    <property type="match status" value="1"/>
</dbReference>
<dbReference type="STRING" id="9258.ENSOANP00000010831"/>
<dbReference type="AlphaFoldDB" id="F6X7T2"/>
<dbReference type="GO" id="GO:0150078">
    <property type="term" value="P:positive regulation of neuroinflammatory response"/>
    <property type="evidence" value="ECO:0007669"/>
    <property type="project" value="Ensembl"/>
</dbReference>
<dbReference type="InterPro" id="IPR002236">
    <property type="entry name" value="Chemokine_CCR1"/>
</dbReference>
<dbReference type="Bgee" id="ENSOANG00000006788">
    <property type="expression patterns" value="Expressed in brain and 1 other cell type or tissue"/>
</dbReference>
<dbReference type="GO" id="GO:0006954">
    <property type="term" value="P:inflammatory response"/>
    <property type="evidence" value="ECO:0000318"/>
    <property type="project" value="GO_Central"/>
</dbReference>
<dbReference type="SUPFAM" id="SSF81321">
    <property type="entry name" value="Family A G protein-coupled receptor-like"/>
    <property type="match status" value="1"/>
</dbReference>
<dbReference type="InParanoid" id="F6X7T2"/>
<evidence type="ECO:0000256" key="8">
    <source>
        <dbReference type="ARBA" id="ARBA00023170"/>
    </source>
</evidence>
<dbReference type="GO" id="GO:0019957">
    <property type="term" value="F:C-C chemokine binding"/>
    <property type="evidence" value="ECO:0000318"/>
    <property type="project" value="GO_Central"/>
</dbReference>
<dbReference type="GO" id="GO:0004435">
    <property type="term" value="F:phosphatidylinositol-4,5-bisphosphate phospholipase C activity"/>
    <property type="evidence" value="ECO:0007669"/>
    <property type="project" value="Ensembl"/>
</dbReference>
<evidence type="ECO:0000256" key="1">
    <source>
        <dbReference type="ARBA" id="ARBA00004651"/>
    </source>
</evidence>
<comment type="similarity">
    <text evidence="10">Belongs to the G-protein coupled receptor 1 family.</text>
</comment>
<keyword evidence="9 10" id="KW-0807">Transducer</keyword>
<feature type="transmembrane region" description="Helical" evidence="11">
    <location>
        <begin position="72"/>
        <end position="92"/>
    </location>
</feature>
<evidence type="ECO:0000256" key="5">
    <source>
        <dbReference type="ARBA" id="ARBA00023040"/>
    </source>
</evidence>
<dbReference type="InterPro" id="IPR050119">
    <property type="entry name" value="CCR1-9-like"/>
</dbReference>